<protein>
    <recommendedName>
        <fullName evidence="2">PARP-type domain-containing protein</fullName>
    </recommendedName>
</protein>
<organism evidence="1">
    <name type="scientific">marine sediment metagenome</name>
    <dbReference type="NCBI Taxonomy" id="412755"/>
    <lineage>
        <taxon>unclassified sequences</taxon>
        <taxon>metagenomes</taxon>
        <taxon>ecological metagenomes</taxon>
    </lineage>
</organism>
<gene>
    <name evidence="1" type="ORF">LCGC14_0316880</name>
</gene>
<name>A0A0F9W805_9ZZZZ</name>
<proteinExistence type="predicted"/>
<dbReference type="EMBL" id="LAZR01000211">
    <property type="protein sequence ID" value="KKN81776.1"/>
    <property type="molecule type" value="Genomic_DNA"/>
</dbReference>
<evidence type="ECO:0008006" key="2">
    <source>
        <dbReference type="Google" id="ProtNLM"/>
    </source>
</evidence>
<evidence type="ECO:0000313" key="1">
    <source>
        <dbReference type="EMBL" id="KKN81776.1"/>
    </source>
</evidence>
<dbReference type="AlphaFoldDB" id="A0A0F9W805"/>
<accession>A0A0F9W805</accession>
<sequence length="150" mass="17284">MPPPNVTAAWCRKKASCKWCKKDITLATPMITVFFWNKGNDAKRTWNSKLYYHMQCWMDQAMDYLNTHPYHARGGKRGPNKLASALNVEQKVARLKLIRRKNYLDYKLRGLSDAPDTALDIAMIEKEQSELIAKILDVGGIPKSWLVKLM</sequence>
<comment type="caution">
    <text evidence="1">The sequence shown here is derived from an EMBL/GenBank/DDBJ whole genome shotgun (WGS) entry which is preliminary data.</text>
</comment>
<reference evidence="1" key="1">
    <citation type="journal article" date="2015" name="Nature">
        <title>Complex archaea that bridge the gap between prokaryotes and eukaryotes.</title>
        <authorList>
            <person name="Spang A."/>
            <person name="Saw J.H."/>
            <person name="Jorgensen S.L."/>
            <person name="Zaremba-Niedzwiedzka K."/>
            <person name="Martijn J."/>
            <person name="Lind A.E."/>
            <person name="van Eijk R."/>
            <person name="Schleper C."/>
            <person name="Guy L."/>
            <person name="Ettema T.J."/>
        </authorList>
    </citation>
    <scope>NUCLEOTIDE SEQUENCE</scope>
</reference>